<dbReference type="InterPro" id="IPR025331">
    <property type="entry name" value="TNT"/>
</dbReference>
<protein>
    <submittedName>
        <fullName evidence="4">Glycohydrolase toxin TNT-related protein</fullName>
    </submittedName>
</protein>
<evidence type="ECO:0000259" key="3">
    <source>
        <dbReference type="Pfam" id="PF25547"/>
    </source>
</evidence>
<organism evidence="4 5">
    <name type="scientific">Rhodococcus antarcticus</name>
    <dbReference type="NCBI Taxonomy" id="2987751"/>
    <lineage>
        <taxon>Bacteria</taxon>
        <taxon>Bacillati</taxon>
        <taxon>Actinomycetota</taxon>
        <taxon>Actinomycetes</taxon>
        <taxon>Mycobacteriales</taxon>
        <taxon>Nocardiaceae</taxon>
        <taxon>Rhodococcus</taxon>
    </lineage>
</organism>
<feature type="domain" description="TNT" evidence="2">
    <location>
        <begin position="602"/>
        <end position="685"/>
    </location>
</feature>
<evidence type="ECO:0000256" key="1">
    <source>
        <dbReference type="SAM" id="MobiDB-lite"/>
    </source>
</evidence>
<feature type="domain" description="Outer membrane channel protein CpnT-like N-terminal" evidence="3">
    <location>
        <begin position="16"/>
        <end position="136"/>
    </location>
</feature>
<name>A0ABY6P2K5_9NOCA</name>
<feature type="region of interest" description="Disordered" evidence="1">
    <location>
        <begin position="694"/>
        <end position="715"/>
    </location>
</feature>
<dbReference type="Pfam" id="PF25547">
    <property type="entry name" value="WXG100_2"/>
    <property type="match status" value="1"/>
</dbReference>
<feature type="compositionally biased region" description="Polar residues" evidence="1">
    <location>
        <begin position="702"/>
        <end position="715"/>
    </location>
</feature>
<feature type="region of interest" description="Disordered" evidence="1">
    <location>
        <begin position="261"/>
        <end position="336"/>
    </location>
</feature>
<feature type="compositionally biased region" description="Low complexity" evidence="1">
    <location>
        <begin position="312"/>
        <end position="323"/>
    </location>
</feature>
<feature type="region of interest" description="Disordered" evidence="1">
    <location>
        <begin position="363"/>
        <end position="383"/>
    </location>
</feature>
<dbReference type="Proteomes" id="UP001164965">
    <property type="component" value="Chromosome"/>
</dbReference>
<sequence length="715" mass="70063">MGIALPAMISAPAAAALGTSWPQVDEDSVDGLAATFARAADALDTHALDADRHTQGVLAASTGGLADGLSHASGALVGSADSTAATTAAKLRASSVELAADAAGVRGTKVGVIDDLSTLTERLAVLHATGPLTAGGASLLPEDEVRAASQAIAHRHTTLVDTLGGSGRSVAEVGGHDAGVAAPAVGTVAGLAPAVVSPVLDRGASDDVVSSVHGAQVPDVVAPGRVVDPVVAGVVPPPPDLAVPDAPAAVGAVVDAPDQVLPDASGAPVGPAAVPHALDPDSTGPVRIPAAADAGPAPSEPPRPGALDADPARVSAQSAAAPALAPPPTTAVAPSAPVAASGAPAVAVTGPSAPVLGAGGANSSAGPVGGGPPAPGAAPPVAPAGRAGPTAFAGPTAYAGPTAFAGPTAAAGPAAAGPAASVAPAPRTPVDGSRAVAAATPAPGLSRASAPVAVDTVTATRATAAPADPSRAPAPAEPAVLLGLLAFPAGTTPVRTARPARQLPPPVGEARPGLCVPPGDHPTHPDLALSTTRAPGPVAVALDRTRLLHGWDPLGGGNEVEVERRFVVRPATDDHPAEHVWPPSELHPEGAVAPDRRRPVRLEVGVLLDLLGTTEGRVVAEAGTPFALRSEPAVHAERVLRRLRVTRPLPAWESHLTAWFAQPGGGLRYRLTHPVAELVATGWLVDAHELDAHELDARETDTSGTAPGQEQSRGR</sequence>
<evidence type="ECO:0000313" key="4">
    <source>
        <dbReference type="EMBL" id="UZJ25511.1"/>
    </source>
</evidence>
<accession>A0ABY6P2K5</accession>
<feature type="region of interest" description="Disordered" evidence="1">
    <location>
        <begin position="408"/>
        <end position="428"/>
    </location>
</feature>
<reference evidence="4" key="1">
    <citation type="submission" date="2022-10" db="EMBL/GenBank/DDBJ databases">
        <title>Rhodococcus sp.75.</title>
        <authorList>
            <person name="Sun M."/>
        </authorList>
    </citation>
    <scope>NUCLEOTIDE SEQUENCE</scope>
    <source>
        <strain evidence="4">75</strain>
    </source>
</reference>
<dbReference type="InterPro" id="IPR057746">
    <property type="entry name" value="CpnT-like_N"/>
</dbReference>
<dbReference type="RefSeq" id="WP_265383615.1">
    <property type="nucleotide sequence ID" value="NZ_CP110615.1"/>
</dbReference>
<evidence type="ECO:0000313" key="5">
    <source>
        <dbReference type="Proteomes" id="UP001164965"/>
    </source>
</evidence>
<proteinExistence type="predicted"/>
<feature type="compositionally biased region" description="Low complexity" evidence="1">
    <location>
        <begin position="408"/>
        <end position="425"/>
    </location>
</feature>
<feature type="compositionally biased region" description="Low complexity" evidence="1">
    <location>
        <begin position="266"/>
        <end position="275"/>
    </location>
</feature>
<gene>
    <name evidence="4" type="ORF">RHODO2019_03310</name>
</gene>
<dbReference type="EMBL" id="CP110615">
    <property type="protein sequence ID" value="UZJ25511.1"/>
    <property type="molecule type" value="Genomic_DNA"/>
</dbReference>
<evidence type="ECO:0000259" key="2">
    <source>
        <dbReference type="Pfam" id="PF14021"/>
    </source>
</evidence>
<feature type="compositionally biased region" description="Pro residues" evidence="1">
    <location>
        <begin position="370"/>
        <end position="382"/>
    </location>
</feature>
<keyword evidence="5" id="KW-1185">Reference proteome</keyword>
<dbReference type="Pfam" id="PF14021">
    <property type="entry name" value="TNT"/>
    <property type="match status" value="1"/>
</dbReference>